<dbReference type="Proteomes" id="UP001596037">
    <property type="component" value="Unassembled WGS sequence"/>
</dbReference>
<evidence type="ECO:0000256" key="7">
    <source>
        <dbReference type="ARBA" id="ARBA00022519"/>
    </source>
</evidence>
<keyword evidence="15 18" id="KW-0472">Membrane</keyword>
<feature type="transmembrane region" description="Helical" evidence="18">
    <location>
        <begin position="763"/>
        <end position="780"/>
    </location>
</feature>
<keyword evidence="21" id="KW-1185">Reference proteome</keyword>
<dbReference type="InterPro" id="IPR023299">
    <property type="entry name" value="ATPase_P-typ_cyto_dom_N"/>
</dbReference>
<dbReference type="InterPro" id="IPR006068">
    <property type="entry name" value="ATPase_P-typ_cation-transptr_C"/>
</dbReference>
<proteinExistence type="inferred from homology"/>
<dbReference type="SMART" id="SM00831">
    <property type="entry name" value="Cation_ATPase_N"/>
    <property type="match status" value="1"/>
</dbReference>
<dbReference type="SFLD" id="SFLDS00003">
    <property type="entry name" value="Haloacid_Dehalogenase"/>
    <property type="match status" value="1"/>
</dbReference>
<keyword evidence="7" id="KW-0997">Cell inner membrane</keyword>
<evidence type="ECO:0000313" key="20">
    <source>
        <dbReference type="EMBL" id="MFC5499382.1"/>
    </source>
</evidence>
<evidence type="ECO:0000256" key="14">
    <source>
        <dbReference type="ARBA" id="ARBA00022989"/>
    </source>
</evidence>
<evidence type="ECO:0000256" key="10">
    <source>
        <dbReference type="ARBA" id="ARBA00022741"/>
    </source>
</evidence>
<dbReference type="InterPro" id="IPR008250">
    <property type="entry name" value="ATPase_P-typ_transduc_dom_A_sf"/>
</dbReference>
<evidence type="ECO:0000256" key="4">
    <source>
        <dbReference type="ARBA" id="ARBA00012786"/>
    </source>
</evidence>
<dbReference type="SUPFAM" id="SSF56784">
    <property type="entry name" value="HAD-like"/>
    <property type="match status" value="1"/>
</dbReference>
<dbReference type="InterPro" id="IPR001757">
    <property type="entry name" value="P_typ_ATPase"/>
</dbReference>
<dbReference type="InterPro" id="IPR023298">
    <property type="entry name" value="ATPase_P-typ_TM_dom_sf"/>
</dbReference>
<dbReference type="PANTHER" id="PTHR42861">
    <property type="entry name" value="CALCIUM-TRANSPORTING ATPASE"/>
    <property type="match status" value="1"/>
</dbReference>
<dbReference type="NCBIfam" id="TIGR01524">
    <property type="entry name" value="ATPase-IIIB_Mg"/>
    <property type="match status" value="1"/>
</dbReference>
<keyword evidence="13" id="KW-1278">Translocase</keyword>
<dbReference type="EC" id="7.2.2.14" evidence="4"/>
<evidence type="ECO:0000313" key="21">
    <source>
        <dbReference type="Proteomes" id="UP001596037"/>
    </source>
</evidence>
<dbReference type="Gene3D" id="1.20.1110.10">
    <property type="entry name" value="Calcium-transporting ATPase, transmembrane domain"/>
    <property type="match status" value="1"/>
</dbReference>
<evidence type="ECO:0000256" key="9">
    <source>
        <dbReference type="ARBA" id="ARBA00022692"/>
    </source>
</evidence>
<dbReference type="InterPro" id="IPR018303">
    <property type="entry name" value="ATPase_P-typ_P_site"/>
</dbReference>
<feature type="transmembrane region" description="Helical" evidence="18">
    <location>
        <begin position="284"/>
        <end position="308"/>
    </location>
</feature>
<evidence type="ECO:0000256" key="13">
    <source>
        <dbReference type="ARBA" id="ARBA00022967"/>
    </source>
</evidence>
<protein>
    <recommendedName>
        <fullName evidence="5">Magnesium-transporting ATPase, P-type 1</fullName>
        <ecNumber evidence="4">7.2.2.14</ecNumber>
    </recommendedName>
    <alternativeName>
        <fullName evidence="16">Mg(2+) transport ATPase, P-type 1</fullName>
    </alternativeName>
</protein>
<dbReference type="NCBIfam" id="TIGR01494">
    <property type="entry name" value="ATPase_P-type"/>
    <property type="match status" value="2"/>
</dbReference>
<keyword evidence="6" id="KW-1003">Cell membrane</keyword>
<feature type="transmembrane region" description="Helical" evidence="18">
    <location>
        <begin position="72"/>
        <end position="89"/>
    </location>
</feature>
<dbReference type="Pfam" id="PF13246">
    <property type="entry name" value="Cation_ATPase"/>
    <property type="match status" value="1"/>
</dbReference>
<dbReference type="InterPro" id="IPR044492">
    <property type="entry name" value="P_typ_ATPase_HD_dom"/>
</dbReference>
<feature type="domain" description="Cation-transporting P-type ATPase N-terminal" evidence="19">
    <location>
        <begin position="19"/>
        <end position="92"/>
    </location>
</feature>
<accession>A0ABW0NJW7</accession>
<dbReference type="SFLD" id="SFLDG00002">
    <property type="entry name" value="C1.7:_P-type_atpase_like"/>
    <property type="match status" value="1"/>
</dbReference>
<dbReference type="InterPro" id="IPR006415">
    <property type="entry name" value="P-type_ATPase_IIIB"/>
</dbReference>
<feature type="transmembrane region" description="Helical" evidence="18">
    <location>
        <begin position="792"/>
        <end position="809"/>
    </location>
</feature>
<dbReference type="SFLD" id="SFLDF00027">
    <property type="entry name" value="p-type_atpase"/>
    <property type="match status" value="1"/>
</dbReference>
<evidence type="ECO:0000259" key="19">
    <source>
        <dbReference type="SMART" id="SM00831"/>
    </source>
</evidence>
<keyword evidence="14 18" id="KW-1133">Transmembrane helix</keyword>
<dbReference type="Gene3D" id="2.70.150.10">
    <property type="entry name" value="Calcium-transporting ATPase, cytoplasmic transduction domain A"/>
    <property type="match status" value="1"/>
</dbReference>
<dbReference type="PROSITE" id="PS00154">
    <property type="entry name" value="ATPASE_E1_E2"/>
    <property type="match status" value="1"/>
</dbReference>
<evidence type="ECO:0000256" key="8">
    <source>
        <dbReference type="ARBA" id="ARBA00022553"/>
    </source>
</evidence>
<dbReference type="SUPFAM" id="SSF81653">
    <property type="entry name" value="Calcium ATPase, transduction domain A"/>
    <property type="match status" value="1"/>
</dbReference>
<name>A0ABW0NJW7_9BURK</name>
<evidence type="ECO:0000256" key="1">
    <source>
        <dbReference type="ARBA" id="ARBA00003954"/>
    </source>
</evidence>
<dbReference type="Gene3D" id="3.40.1110.10">
    <property type="entry name" value="Calcium-transporting ATPase, cytoplasmic domain N"/>
    <property type="match status" value="1"/>
</dbReference>
<evidence type="ECO:0000256" key="2">
    <source>
        <dbReference type="ARBA" id="ARBA00004429"/>
    </source>
</evidence>
<feature type="transmembrane region" description="Helical" evidence="18">
    <location>
        <begin position="729"/>
        <end position="757"/>
    </location>
</feature>
<evidence type="ECO:0000256" key="5">
    <source>
        <dbReference type="ARBA" id="ARBA00013555"/>
    </source>
</evidence>
<dbReference type="EMBL" id="JBHSMF010000009">
    <property type="protein sequence ID" value="MFC5499382.1"/>
    <property type="molecule type" value="Genomic_DNA"/>
</dbReference>
<dbReference type="Pfam" id="PF00689">
    <property type="entry name" value="Cation_ATPase_C"/>
    <property type="match status" value="1"/>
</dbReference>
<evidence type="ECO:0000256" key="17">
    <source>
        <dbReference type="ARBA" id="ARBA00047295"/>
    </source>
</evidence>
<gene>
    <name evidence="20" type="primary">mgtA</name>
    <name evidence="20" type="ORF">ACFPOE_17690</name>
</gene>
<evidence type="ECO:0000256" key="16">
    <source>
        <dbReference type="ARBA" id="ARBA00029806"/>
    </source>
</evidence>
<evidence type="ECO:0000256" key="15">
    <source>
        <dbReference type="ARBA" id="ARBA00023136"/>
    </source>
</evidence>
<evidence type="ECO:0000256" key="3">
    <source>
        <dbReference type="ARBA" id="ARBA00008746"/>
    </source>
</evidence>
<feature type="transmembrane region" description="Helical" evidence="18">
    <location>
        <begin position="815"/>
        <end position="839"/>
    </location>
</feature>
<dbReference type="InterPro" id="IPR004014">
    <property type="entry name" value="ATPase_P-typ_cation-transptr_N"/>
</dbReference>
<evidence type="ECO:0000256" key="6">
    <source>
        <dbReference type="ARBA" id="ARBA00022475"/>
    </source>
</evidence>
<keyword evidence="8" id="KW-0597">Phosphoprotein</keyword>
<comment type="caution">
    <text evidence="20">The sequence shown here is derived from an EMBL/GenBank/DDBJ whole genome shotgun (WGS) entry which is preliminary data.</text>
</comment>
<dbReference type="Pfam" id="PF00122">
    <property type="entry name" value="E1-E2_ATPase"/>
    <property type="match status" value="1"/>
</dbReference>
<comment type="catalytic activity">
    <reaction evidence="17">
        <text>Mg(2+)(out) + ATP + H2O = Mg(2+)(in) + ADP + phosphate + H(+)</text>
        <dbReference type="Rhea" id="RHEA:10260"/>
        <dbReference type="ChEBI" id="CHEBI:15377"/>
        <dbReference type="ChEBI" id="CHEBI:15378"/>
        <dbReference type="ChEBI" id="CHEBI:18420"/>
        <dbReference type="ChEBI" id="CHEBI:30616"/>
        <dbReference type="ChEBI" id="CHEBI:43474"/>
        <dbReference type="ChEBI" id="CHEBI:456216"/>
        <dbReference type="EC" id="7.2.2.14"/>
    </reaction>
</comment>
<keyword evidence="9 18" id="KW-0812">Transmembrane</keyword>
<evidence type="ECO:0000256" key="12">
    <source>
        <dbReference type="ARBA" id="ARBA00022842"/>
    </source>
</evidence>
<keyword evidence="11" id="KW-0067">ATP-binding</keyword>
<sequence>MKAPSLRHDHAANDAAPAPWWCEGVPALLAQLHATEAGLAQADAAERLRSGGDNRLAPPPRARLFVEIGRRLRNPLVLVLLAAGAVSALTGEGTSAWIIGAVILLSLLLDQAQQQRALAAAGRLVDTVSLRTTALRDGAAREVEIAALVPGDVVRLAAGSLVPADGVLLRAEDLFVQQSALTGESFPVEKKAGAPAAGPALDQAGGALFRGTSVISGTASLLVCRTGAHTQIGAISGLLDARRPDLAFENDLRQFGNFILRLTFALVLLVLLASGLAHRAWLESFMFAVALAVGLTPELLPMVVTVSLSRGALRLARAQVIVKRLSAIHNLGSMDVLCTDKTGTLTEAKIELVRHVDIAGVDSPAALEAVYLNSHFESGIRTPLEDAVLAHGGVDVAPWRKIDEVPFDFERRRLSVLLERGGERRLIVKGAPADVLAHCDRFQQGEGFAAWTAEARDQAQATLVALESDGFRVLGVAWKAVPSTLEDAQLQDENELVFAGFAAFLDPPKADARAALEALRAQGVHVKVLTGDSELVTRHVCEALGLPVAGVLLGAEIATLDDRALAQRARRANLFCRVDPIQKNRVIRALRARGHVVGYLGDGINDAPALHSADIGISVDTGADSARAAADVILLRHSLDVLSQAVAEGRRTFANTRKYILLGTSSNFGNMASMAAAAVFLPFLPMLPVQILLNNLLYDTASVALPLDRVEPADVAAPQHWDMPQLRRFMFVIGPVSSLFDLGTFYLLLVVLGASAAQFQSGWFVESLATQVLAIFVIRTRGPALAGRPHRALVLAAAAVLAVAAALPFTPLGGLFGLVALPLPFYGALLGMTLCYLLLLEAVKRLFYRARRAGAARKIPRHPRRPRRA</sequence>
<comment type="subcellular location">
    <subcellularLocation>
        <location evidence="2">Cell inner membrane</location>
        <topology evidence="2">Multi-pass membrane protein</topology>
    </subcellularLocation>
</comment>
<dbReference type="InterPro" id="IPR036412">
    <property type="entry name" value="HAD-like_sf"/>
</dbReference>
<evidence type="ECO:0000256" key="18">
    <source>
        <dbReference type="SAM" id="Phobius"/>
    </source>
</evidence>
<dbReference type="SUPFAM" id="SSF81665">
    <property type="entry name" value="Calcium ATPase, transmembrane domain M"/>
    <property type="match status" value="1"/>
</dbReference>
<dbReference type="InterPro" id="IPR023214">
    <property type="entry name" value="HAD_sf"/>
</dbReference>
<dbReference type="Pfam" id="PF00690">
    <property type="entry name" value="Cation_ATPase_N"/>
    <property type="match status" value="1"/>
</dbReference>
<comment type="function">
    <text evidence="1">Mediates magnesium influx to the cytosol.</text>
</comment>
<keyword evidence="10" id="KW-0547">Nucleotide-binding</keyword>
<dbReference type="RefSeq" id="WP_376851606.1">
    <property type="nucleotide sequence ID" value="NZ_JBHSMF010000009.1"/>
</dbReference>
<feature type="transmembrane region" description="Helical" evidence="18">
    <location>
        <begin position="258"/>
        <end position="278"/>
    </location>
</feature>
<dbReference type="PRINTS" id="PR01836">
    <property type="entry name" value="MGATPASE"/>
</dbReference>
<dbReference type="Gene3D" id="3.40.50.1000">
    <property type="entry name" value="HAD superfamily/HAD-like"/>
    <property type="match status" value="1"/>
</dbReference>
<dbReference type="InterPro" id="IPR059000">
    <property type="entry name" value="ATPase_P-type_domA"/>
</dbReference>
<organism evidence="20 21">
    <name type="scientific">Caenimonas terrae</name>
    <dbReference type="NCBI Taxonomy" id="696074"/>
    <lineage>
        <taxon>Bacteria</taxon>
        <taxon>Pseudomonadati</taxon>
        <taxon>Pseudomonadota</taxon>
        <taxon>Betaproteobacteria</taxon>
        <taxon>Burkholderiales</taxon>
        <taxon>Comamonadaceae</taxon>
        <taxon>Caenimonas</taxon>
    </lineage>
</organism>
<reference evidence="21" key="1">
    <citation type="journal article" date="2019" name="Int. J. Syst. Evol. Microbiol.">
        <title>The Global Catalogue of Microorganisms (GCM) 10K type strain sequencing project: providing services to taxonomists for standard genome sequencing and annotation.</title>
        <authorList>
            <consortium name="The Broad Institute Genomics Platform"/>
            <consortium name="The Broad Institute Genome Sequencing Center for Infectious Disease"/>
            <person name="Wu L."/>
            <person name="Ma J."/>
        </authorList>
    </citation>
    <scope>NUCLEOTIDE SEQUENCE [LARGE SCALE GENOMIC DNA]</scope>
    <source>
        <strain evidence="21">CCUG 57401</strain>
    </source>
</reference>
<evidence type="ECO:0000256" key="11">
    <source>
        <dbReference type="ARBA" id="ARBA00022840"/>
    </source>
</evidence>
<keyword evidence="12" id="KW-0460">Magnesium</keyword>
<comment type="similarity">
    <text evidence="3">Belongs to the cation transport ATPase (P-type) (TC 3.A.3) family. Type IIIB subfamily.</text>
</comment>